<comment type="subcellular location">
    <subcellularLocation>
        <location evidence="1">Cell envelope</location>
    </subcellularLocation>
</comment>
<gene>
    <name evidence="3" type="ORF">E6C55_31385</name>
</gene>
<dbReference type="InterPro" id="IPR008929">
    <property type="entry name" value="Chondroitin_lyas"/>
</dbReference>
<sequence>MYSFSEIHSAIVSALPRAPLFPYGLPPDGRAPWEEAASRSIAEPLLDEIRAYARYARETPIPPLPFSRFVEFEKEGTRQSYEIPYFERRGRLLALTVDLLQDSENSSSREALENLVWDICNEYTWCLPACLPLGHEAAASARVPPEGQVDLFAAETAHALAETLHLVGDRLNGWASYRIRCEIERRIWQPLFNTPVHFGWESRRDNWSAVCGGAIGMAALLLVDDRERLAGMIERLLRSLECFLESYGEDGGCQEGIGYWYYGFGYYAYFADMLFHCTEGKLDLLAGGKIKPIAEYPAAFALSGGAAINYSDVGAVVWHTGLLSKLASRLGTAIPELKEIPPFGADSAFRWPHVIRNLLWTDPAHLKKPLPEGGKLLPDMAVAVDRRYSEGEMFAFSAKGGHNDEPHNHNDLGHFLLHAAGENLLADPGAGLYTRESFGPDRYRLIHNSSEGHSVPIVGGAVQQAGRAYAAELLGCRWEGSELRLELELAGAYGLAGLTSLRREFVWNWQPNEPETQATLRLVDRFAFEPEVEVQSGSEVVSASVIEQFVSLHPPTLDNGRCVWRGERGEVALEFDPGIGEPEIVETTAPDHTGKEATLYRVRFHIVPVDPGFELHFLFRCRINAIK</sequence>
<dbReference type="AlphaFoldDB" id="A0A4S4BGJ5"/>
<dbReference type="SUPFAM" id="SSF48230">
    <property type="entry name" value="Chondroitin AC/alginate lyase"/>
    <property type="match status" value="1"/>
</dbReference>
<protein>
    <recommendedName>
        <fullName evidence="2">Heparinase II/III-like C-terminal domain-containing protein</fullName>
    </recommendedName>
</protein>
<organism evidence="3 4">
    <name type="scientific">Cohnella fermenti</name>
    <dbReference type="NCBI Taxonomy" id="2565925"/>
    <lineage>
        <taxon>Bacteria</taxon>
        <taxon>Bacillati</taxon>
        <taxon>Bacillota</taxon>
        <taxon>Bacilli</taxon>
        <taxon>Bacillales</taxon>
        <taxon>Paenibacillaceae</taxon>
        <taxon>Cohnella</taxon>
    </lineage>
</organism>
<dbReference type="Proteomes" id="UP000310636">
    <property type="component" value="Unassembled WGS sequence"/>
</dbReference>
<evidence type="ECO:0000313" key="3">
    <source>
        <dbReference type="EMBL" id="THF72904.1"/>
    </source>
</evidence>
<dbReference type="Pfam" id="PF07940">
    <property type="entry name" value="Hepar_II_III_C"/>
    <property type="match status" value="1"/>
</dbReference>
<name>A0A4S4BGJ5_9BACL</name>
<dbReference type="InterPro" id="IPR012480">
    <property type="entry name" value="Hepar_II_III_C"/>
</dbReference>
<dbReference type="PANTHER" id="PTHR38045:SF1">
    <property type="entry name" value="HEPARINASE II_III-LIKE PROTEIN"/>
    <property type="match status" value="1"/>
</dbReference>
<accession>A0A4S4BGJ5</accession>
<dbReference type="RefSeq" id="WP_136373795.1">
    <property type="nucleotide sequence ID" value="NZ_SSOB01000067.1"/>
</dbReference>
<keyword evidence="4" id="KW-1185">Reference proteome</keyword>
<dbReference type="Gene3D" id="2.70.98.70">
    <property type="match status" value="1"/>
</dbReference>
<dbReference type="EMBL" id="SSOB01000067">
    <property type="protein sequence ID" value="THF72904.1"/>
    <property type="molecule type" value="Genomic_DNA"/>
</dbReference>
<evidence type="ECO:0000256" key="1">
    <source>
        <dbReference type="ARBA" id="ARBA00004196"/>
    </source>
</evidence>
<dbReference type="OrthoDB" id="9793856at2"/>
<comment type="caution">
    <text evidence="3">The sequence shown here is derived from an EMBL/GenBank/DDBJ whole genome shotgun (WGS) entry which is preliminary data.</text>
</comment>
<dbReference type="Gene3D" id="1.50.10.100">
    <property type="entry name" value="Chondroitin AC/alginate lyase"/>
    <property type="match status" value="1"/>
</dbReference>
<evidence type="ECO:0000259" key="2">
    <source>
        <dbReference type="Pfam" id="PF07940"/>
    </source>
</evidence>
<reference evidence="3 4" key="1">
    <citation type="submission" date="2019-04" db="EMBL/GenBank/DDBJ databases">
        <title>Cohnella sp. nov. isolated from preserved vegetables.</title>
        <authorList>
            <person name="Lin S.-Y."/>
            <person name="Hung M.-H."/>
            <person name="Young C.-C."/>
        </authorList>
    </citation>
    <scope>NUCLEOTIDE SEQUENCE [LARGE SCALE GENOMIC DNA]</scope>
    <source>
        <strain evidence="3 4">CC-MHH1044</strain>
    </source>
</reference>
<feature type="domain" description="Heparinase II/III-like C-terminal" evidence="2">
    <location>
        <begin position="376"/>
        <end position="524"/>
    </location>
</feature>
<proteinExistence type="predicted"/>
<dbReference type="PANTHER" id="PTHR38045">
    <property type="entry name" value="CHROMOSOME 1, WHOLE GENOME SHOTGUN SEQUENCE"/>
    <property type="match status" value="1"/>
</dbReference>
<evidence type="ECO:0000313" key="4">
    <source>
        <dbReference type="Proteomes" id="UP000310636"/>
    </source>
</evidence>